<reference evidence="5" key="1">
    <citation type="submission" date="2022-01" db="EMBL/GenBank/DDBJ databases">
        <authorList>
            <person name="Jo J.-H."/>
            <person name="Im W.-T."/>
        </authorList>
    </citation>
    <scope>NUCLEOTIDE SEQUENCE</scope>
    <source>
        <strain evidence="5">I2-34</strain>
    </source>
</reference>
<dbReference type="InterPro" id="IPR005000">
    <property type="entry name" value="Aldolase/citrate-lyase_domain"/>
</dbReference>
<dbReference type="Proteomes" id="UP001165368">
    <property type="component" value="Unassembled WGS sequence"/>
</dbReference>
<evidence type="ECO:0000259" key="4">
    <source>
        <dbReference type="Pfam" id="PF03328"/>
    </source>
</evidence>
<dbReference type="InterPro" id="IPR050251">
    <property type="entry name" value="HpcH-HpaI_aldolase"/>
</dbReference>
<dbReference type="InterPro" id="IPR015813">
    <property type="entry name" value="Pyrv/PenolPyrv_kinase-like_dom"/>
</dbReference>
<comment type="caution">
    <text evidence="5">The sequence shown here is derived from an EMBL/GenBank/DDBJ whole genome shotgun (WGS) entry which is preliminary data.</text>
</comment>
<dbReference type="SUPFAM" id="SSF51621">
    <property type="entry name" value="Phosphoenolpyruvate/pyruvate domain"/>
    <property type="match status" value="1"/>
</dbReference>
<feature type="domain" description="HpcH/HpaI aldolase/citrate lyase" evidence="4">
    <location>
        <begin position="24"/>
        <end position="247"/>
    </location>
</feature>
<name>A0ABS9L203_9MICC</name>
<dbReference type="InterPro" id="IPR040442">
    <property type="entry name" value="Pyrv_kinase-like_dom_sf"/>
</dbReference>
<dbReference type="Gene3D" id="3.20.20.60">
    <property type="entry name" value="Phosphoenolpyruvate-binding domains"/>
    <property type="match status" value="1"/>
</dbReference>
<dbReference type="PANTHER" id="PTHR30502:SF0">
    <property type="entry name" value="PHOSPHOENOLPYRUVATE CARBOXYLASE FAMILY PROTEIN"/>
    <property type="match status" value="1"/>
</dbReference>
<dbReference type="GO" id="GO:0016829">
    <property type="term" value="F:lyase activity"/>
    <property type="evidence" value="ECO:0007669"/>
    <property type="project" value="UniProtKB-KW"/>
</dbReference>
<dbReference type="EMBL" id="JAKLTQ010000001">
    <property type="protein sequence ID" value="MCG2620696.1"/>
    <property type="molecule type" value="Genomic_DNA"/>
</dbReference>
<protein>
    <submittedName>
        <fullName evidence="5">Aldolase/citrate lyase family protein</fullName>
    </submittedName>
</protein>
<organism evidence="5 6">
    <name type="scientific">Arthrobacter hankyongi</name>
    <dbReference type="NCBI Taxonomy" id="2904801"/>
    <lineage>
        <taxon>Bacteria</taxon>
        <taxon>Bacillati</taxon>
        <taxon>Actinomycetota</taxon>
        <taxon>Actinomycetes</taxon>
        <taxon>Micrococcales</taxon>
        <taxon>Micrococcaceae</taxon>
        <taxon>Arthrobacter</taxon>
    </lineage>
</organism>
<gene>
    <name evidence="5" type="ORF">LVY72_02085</name>
</gene>
<evidence type="ECO:0000256" key="1">
    <source>
        <dbReference type="ARBA" id="ARBA00005568"/>
    </source>
</evidence>
<dbReference type="Pfam" id="PF03328">
    <property type="entry name" value="HpcH_HpaI"/>
    <property type="match status" value="1"/>
</dbReference>
<proteinExistence type="inferred from homology"/>
<keyword evidence="3 5" id="KW-0456">Lyase</keyword>
<accession>A0ABS9L203</accession>
<evidence type="ECO:0000313" key="5">
    <source>
        <dbReference type="EMBL" id="MCG2620696.1"/>
    </source>
</evidence>
<evidence type="ECO:0000313" key="6">
    <source>
        <dbReference type="Proteomes" id="UP001165368"/>
    </source>
</evidence>
<comment type="similarity">
    <text evidence="1">Belongs to the HpcH/HpaI aldolase family.</text>
</comment>
<dbReference type="PANTHER" id="PTHR30502">
    <property type="entry name" value="2-KETO-3-DEOXY-L-RHAMNONATE ALDOLASE"/>
    <property type="match status" value="1"/>
</dbReference>
<sequence length="273" mass="28281">MPFRVDPPKSFKDHFAGAGRTVAGMFVCSGDAGVAEICAGAGLDYLLIDAEHGPMGLESVLAQLRAVAGYPTTAVVRVPFNDPVLIKQFLDLGAQSLIVPMVNTAAQAREAVAAVHYPPRGIRGVGSALARSARWNRVPDYLNRAGEFITLVVQIESAEAVENAAEIAAVDGIDGVFIGPSDLAATMGLLGQQEHPDVVDAVIRTIKAVKAAGKFAGVNAFVEAQARRYIDAGADFVNVGADVALLARGTEALAAKFIAAGQDAKPAGTPASY</sequence>
<evidence type="ECO:0000256" key="3">
    <source>
        <dbReference type="ARBA" id="ARBA00023239"/>
    </source>
</evidence>
<keyword evidence="6" id="KW-1185">Reference proteome</keyword>
<dbReference type="RefSeq" id="WP_237817785.1">
    <property type="nucleotide sequence ID" value="NZ_JAKLTQ010000001.1"/>
</dbReference>
<keyword evidence="2" id="KW-0479">Metal-binding</keyword>
<evidence type="ECO:0000256" key="2">
    <source>
        <dbReference type="ARBA" id="ARBA00022723"/>
    </source>
</evidence>